<name>A0A2H0X005_9BACT</name>
<evidence type="ECO:0000313" key="1">
    <source>
        <dbReference type="EMBL" id="PIS18181.1"/>
    </source>
</evidence>
<protein>
    <submittedName>
        <fullName evidence="1">Uncharacterized protein</fullName>
    </submittedName>
</protein>
<dbReference type="AlphaFoldDB" id="A0A2H0X005"/>
<dbReference type="EMBL" id="PEYY01000027">
    <property type="protein sequence ID" value="PIS18181.1"/>
    <property type="molecule type" value="Genomic_DNA"/>
</dbReference>
<comment type="caution">
    <text evidence="1">The sequence shown here is derived from an EMBL/GenBank/DDBJ whole genome shotgun (WGS) entry which is preliminary data.</text>
</comment>
<dbReference type="Proteomes" id="UP000229574">
    <property type="component" value="Unassembled WGS sequence"/>
</dbReference>
<gene>
    <name evidence="1" type="ORF">COT54_00670</name>
</gene>
<organism evidence="1 2">
    <name type="scientific">Candidatus Collierbacteria bacterium CG09_land_8_20_14_0_10_46_12</name>
    <dbReference type="NCBI Taxonomy" id="1974533"/>
    <lineage>
        <taxon>Bacteria</taxon>
        <taxon>Candidatus Collieribacteriota</taxon>
    </lineage>
</organism>
<accession>A0A2H0X005</accession>
<sequence length="324" mass="36411">MIGRIILTASVNYWKKIHPAPPPPPDVLFGKLPKIIYPQAEPATYNYTLETPTGGLPSKLPTQFKVFFMPIKKASLLAYDSAQAVATRLDFIQPSKKLSETEYRWDATHPISSSLTINIITGAFVLDKKWQEDPTYITPTIYYTDDQAKDRLYNLLSRVELLPEDIKTGEATVSYLKADKDQLVSAVSLSQAHFIQVNLYRAPVDSVEVVSPSTERGLITGVLALQREDVRQFVNLNYNYFPVDLTRSAVYPLIGVAEAYQRLQKGEAFIAGVKSNTTNVAIRDISLKYYDPDTPQQFMQPVYEFVGESDFTAYVSAVSDAWTE</sequence>
<proteinExistence type="predicted"/>
<reference evidence="2" key="1">
    <citation type="submission" date="2017-09" db="EMBL/GenBank/DDBJ databases">
        <title>Depth-based differentiation of microbial function through sediment-hosted aquifers and enrichment of novel symbionts in the deep terrestrial subsurface.</title>
        <authorList>
            <person name="Probst A.J."/>
            <person name="Ladd B."/>
            <person name="Jarett J.K."/>
            <person name="Geller-Mcgrath D.E."/>
            <person name="Sieber C.M.K."/>
            <person name="Emerson J.B."/>
            <person name="Anantharaman K."/>
            <person name="Thomas B.C."/>
            <person name="Malmstrom R."/>
            <person name="Stieglmeier M."/>
            <person name="Klingl A."/>
            <person name="Woyke T."/>
            <person name="Ryan C.M."/>
            <person name="Banfield J.F."/>
        </authorList>
    </citation>
    <scope>NUCLEOTIDE SEQUENCE [LARGE SCALE GENOMIC DNA]</scope>
</reference>
<evidence type="ECO:0000313" key="2">
    <source>
        <dbReference type="Proteomes" id="UP000229574"/>
    </source>
</evidence>